<dbReference type="Proteomes" id="UP000050525">
    <property type="component" value="Unassembled WGS sequence"/>
</dbReference>
<evidence type="ECO:0000313" key="2">
    <source>
        <dbReference type="Proteomes" id="UP000050525"/>
    </source>
</evidence>
<dbReference type="AlphaFoldDB" id="A0A151M882"/>
<accession>A0A151M882</accession>
<gene>
    <name evidence="1" type="ORF">Y1Q_0012541</name>
</gene>
<proteinExistence type="predicted"/>
<comment type="caution">
    <text evidence="1">The sequence shown here is derived from an EMBL/GenBank/DDBJ whole genome shotgun (WGS) entry which is preliminary data.</text>
</comment>
<evidence type="ECO:0000313" key="1">
    <source>
        <dbReference type="EMBL" id="KYO20650.1"/>
    </source>
</evidence>
<protein>
    <submittedName>
        <fullName evidence="1">Uncharacterized protein</fullName>
    </submittedName>
</protein>
<organism evidence="1 2">
    <name type="scientific">Alligator mississippiensis</name>
    <name type="common">American alligator</name>
    <dbReference type="NCBI Taxonomy" id="8496"/>
    <lineage>
        <taxon>Eukaryota</taxon>
        <taxon>Metazoa</taxon>
        <taxon>Chordata</taxon>
        <taxon>Craniata</taxon>
        <taxon>Vertebrata</taxon>
        <taxon>Euteleostomi</taxon>
        <taxon>Archelosauria</taxon>
        <taxon>Archosauria</taxon>
        <taxon>Crocodylia</taxon>
        <taxon>Alligatoridae</taxon>
        <taxon>Alligatorinae</taxon>
        <taxon>Alligator</taxon>
    </lineage>
</organism>
<name>A0A151M882_ALLMI</name>
<sequence length="95" mass="10307">MKAAGRKQINAATARACNLTPAQRTGDLQKHLRQFFMEEMKASSLWLDILKVQENAYLLGGQPPAVSRGVSLWGSTPPPLSSTLSGVVRSLEGNR</sequence>
<reference evidence="1 2" key="1">
    <citation type="journal article" date="2012" name="Genome Biol.">
        <title>Sequencing three crocodilian genomes to illuminate the evolution of archosaurs and amniotes.</title>
        <authorList>
            <person name="St John J.A."/>
            <person name="Braun E.L."/>
            <person name="Isberg S.R."/>
            <person name="Miles L.G."/>
            <person name="Chong A.Y."/>
            <person name="Gongora J."/>
            <person name="Dalzell P."/>
            <person name="Moran C."/>
            <person name="Bed'hom B."/>
            <person name="Abzhanov A."/>
            <person name="Burgess S.C."/>
            <person name="Cooksey A.M."/>
            <person name="Castoe T.A."/>
            <person name="Crawford N.G."/>
            <person name="Densmore L.D."/>
            <person name="Drew J.C."/>
            <person name="Edwards S.V."/>
            <person name="Faircloth B.C."/>
            <person name="Fujita M.K."/>
            <person name="Greenwold M.J."/>
            <person name="Hoffmann F.G."/>
            <person name="Howard J.M."/>
            <person name="Iguchi T."/>
            <person name="Janes D.E."/>
            <person name="Khan S.Y."/>
            <person name="Kohno S."/>
            <person name="de Koning A.J."/>
            <person name="Lance S.L."/>
            <person name="McCarthy F.M."/>
            <person name="McCormack J.E."/>
            <person name="Merchant M.E."/>
            <person name="Peterson D.G."/>
            <person name="Pollock D.D."/>
            <person name="Pourmand N."/>
            <person name="Raney B.J."/>
            <person name="Roessler K.A."/>
            <person name="Sanford J.R."/>
            <person name="Sawyer R.H."/>
            <person name="Schmidt C.J."/>
            <person name="Triplett E.W."/>
            <person name="Tuberville T.D."/>
            <person name="Venegas-Anaya M."/>
            <person name="Howard J.T."/>
            <person name="Jarvis E.D."/>
            <person name="Guillette L.J.Jr."/>
            <person name="Glenn T.C."/>
            <person name="Green R.E."/>
            <person name="Ray D.A."/>
        </authorList>
    </citation>
    <scope>NUCLEOTIDE SEQUENCE [LARGE SCALE GENOMIC DNA]</scope>
    <source>
        <strain evidence="1">KSC_2009_1</strain>
    </source>
</reference>
<dbReference type="EMBL" id="AKHW03006358">
    <property type="protein sequence ID" value="KYO20650.1"/>
    <property type="molecule type" value="Genomic_DNA"/>
</dbReference>
<keyword evidence="2" id="KW-1185">Reference proteome</keyword>